<organism evidence="3 4">
    <name type="scientific">Pendulispora albinea</name>
    <dbReference type="NCBI Taxonomy" id="2741071"/>
    <lineage>
        <taxon>Bacteria</taxon>
        <taxon>Pseudomonadati</taxon>
        <taxon>Myxococcota</taxon>
        <taxon>Myxococcia</taxon>
        <taxon>Myxococcales</taxon>
        <taxon>Sorangiineae</taxon>
        <taxon>Pendulisporaceae</taxon>
        <taxon>Pendulispora</taxon>
    </lineage>
</organism>
<keyword evidence="1" id="KW-0472">Membrane</keyword>
<dbReference type="InterPro" id="IPR025235">
    <property type="entry name" value="DUF4178"/>
</dbReference>
<evidence type="ECO:0000313" key="3">
    <source>
        <dbReference type="EMBL" id="WXB11390.1"/>
    </source>
</evidence>
<proteinExistence type="predicted"/>
<dbReference type="EMBL" id="CP089984">
    <property type="protein sequence ID" value="WXB11390.1"/>
    <property type="molecule type" value="Genomic_DNA"/>
</dbReference>
<dbReference type="RefSeq" id="WP_394821008.1">
    <property type="nucleotide sequence ID" value="NZ_CP089984.1"/>
</dbReference>
<accession>A0ABZ2LKY5</accession>
<keyword evidence="1" id="KW-1133">Transmembrane helix</keyword>
<gene>
    <name evidence="3" type="ORF">LZC94_26405</name>
</gene>
<feature type="transmembrane region" description="Helical" evidence="1">
    <location>
        <begin position="461"/>
        <end position="481"/>
    </location>
</feature>
<protein>
    <submittedName>
        <fullName evidence="3">DUF4178 domain-containing protein</fullName>
    </submittedName>
</protein>
<evidence type="ECO:0000259" key="2">
    <source>
        <dbReference type="Pfam" id="PF13785"/>
    </source>
</evidence>
<evidence type="ECO:0000313" key="4">
    <source>
        <dbReference type="Proteomes" id="UP001370348"/>
    </source>
</evidence>
<evidence type="ECO:0000256" key="1">
    <source>
        <dbReference type="SAM" id="Phobius"/>
    </source>
</evidence>
<keyword evidence="4" id="KW-1185">Reference proteome</keyword>
<feature type="transmembrane region" description="Helical" evidence="1">
    <location>
        <begin position="608"/>
        <end position="625"/>
    </location>
</feature>
<feature type="domain" description="DUF4178" evidence="2">
    <location>
        <begin position="286"/>
        <end position="431"/>
    </location>
</feature>
<keyword evidence="1" id="KW-0812">Transmembrane</keyword>
<name>A0ABZ2LKY5_9BACT</name>
<reference evidence="3 4" key="1">
    <citation type="submission" date="2021-12" db="EMBL/GenBank/DDBJ databases">
        <title>Discovery of the Pendulisporaceae a myxobacterial family with distinct sporulation behavior and unique specialized metabolism.</title>
        <authorList>
            <person name="Garcia R."/>
            <person name="Popoff A."/>
            <person name="Bader C.D."/>
            <person name="Loehr J."/>
            <person name="Walesch S."/>
            <person name="Walt C."/>
            <person name="Boldt J."/>
            <person name="Bunk B."/>
            <person name="Haeckl F.J.F.P.J."/>
            <person name="Gunesch A.P."/>
            <person name="Birkelbach J."/>
            <person name="Nuebel U."/>
            <person name="Pietschmann T."/>
            <person name="Bach T."/>
            <person name="Mueller R."/>
        </authorList>
    </citation>
    <scope>NUCLEOTIDE SEQUENCE [LARGE SCALE GENOMIC DNA]</scope>
    <source>
        <strain evidence="3 4">MSr11954</strain>
    </source>
</reference>
<dbReference type="Proteomes" id="UP001370348">
    <property type="component" value="Chromosome"/>
</dbReference>
<dbReference type="Pfam" id="PF13785">
    <property type="entry name" value="DUF4178"/>
    <property type="match status" value="1"/>
</dbReference>
<sequence length="629" mass="68936">MTFQVRLVRSGPCPQCGAPVEFASGTAPAQICKHCRFVVVRTDRDFRSMGRVADLVPMATPFGLEARGTLEGRPFRVAGRVQYDRIQAPGAPWEEIYLEMDGGAWAWLAHAQGRWLLTSLYGGPPLPMRPPSFAEANPGVVFPVPNMPGLAVVERGQRRFVSGEGELPFPMVPSQVEAYADLAGQGGTFATIDYDAQGWPAHVYFGRAIDPRALAITSAAPLAEAPRAQVTTLVCPKCGGNLPLVAPDQAERIACRYCGMLCDVRQGALVALRELPLPEQPPAIPLGTKGTLRGQEVTLLGYMVRATVVDGETYSWREYLFYASTPPPAGAPPAASSFVFLLEEDGDWQYIVPIHAGEVQRSGPDSVALRGQNYRHLQTVQAVVTSVLGEFYWQVELGETVTATEYEGPHRQKVSQESTRDEVQFSHSSVILGHELRAAFPSAFTAPRETSARAANSKANVFFLVLFALWFVVTMAGCLMARDTVVLEKSVPVVVKKGNFLADAPKAEPWFSEPFVIPGGHNMEMEIEVHSACMVADDAWVTADIALVHMDSGEVWEDSVDFSDNEKSIWYSRLPDGQYVLRVEPDSNKVGVMCGPLKFRLVSGARPFGYMWASFGVLFVIWLFSRRTT</sequence>